<evidence type="ECO:0000313" key="12">
    <source>
        <dbReference type="EMBL" id="MRG85950.1"/>
    </source>
</evidence>
<dbReference type="EMBL" id="WJNH01000003">
    <property type="protein sequence ID" value="MRG85950.1"/>
    <property type="molecule type" value="Genomic_DNA"/>
</dbReference>
<dbReference type="GO" id="GO:0006355">
    <property type="term" value="P:regulation of DNA-templated transcription"/>
    <property type="evidence" value="ECO:0007669"/>
    <property type="project" value="InterPro"/>
</dbReference>
<feature type="coiled-coil region" evidence="8">
    <location>
        <begin position="202"/>
        <end position="229"/>
    </location>
</feature>
<dbReference type="OrthoDB" id="9771372at2"/>
<dbReference type="PROSITE" id="PS50112">
    <property type="entry name" value="PAS"/>
    <property type="match status" value="1"/>
</dbReference>
<dbReference type="GO" id="GO:0005524">
    <property type="term" value="F:ATP binding"/>
    <property type="evidence" value="ECO:0007669"/>
    <property type="project" value="UniProtKB-KW"/>
</dbReference>
<dbReference type="Gene3D" id="1.10.8.60">
    <property type="match status" value="1"/>
</dbReference>
<proteinExistence type="predicted"/>
<keyword evidence="4" id="KW-0805">Transcription regulation</keyword>
<evidence type="ECO:0000256" key="7">
    <source>
        <dbReference type="ARBA" id="ARBA00029500"/>
    </source>
</evidence>
<dbReference type="PROSITE" id="PS50113">
    <property type="entry name" value="PAC"/>
    <property type="match status" value="1"/>
</dbReference>
<dbReference type="Gene3D" id="1.10.10.60">
    <property type="entry name" value="Homeodomain-like"/>
    <property type="match status" value="1"/>
</dbReference>
<comment type="caution">
    <text evidence="12">The sequence shown here is derived from an EMBL/GenBank/DDBJ whole genome shotgun (WGS) entry which is preliminary data.</text>
</comment>
<dbReference type="SMART" id="SM00091">
    <property type="entry name" value="PAS"/>
    <property type="match status" value="1"/>
</dbReference>
<evidence type="ECO:0000256" key="1">
    <source>
        <dbReference type="ARBA" id="ARBA00022741"/>
    </source>
</evidence>
<evidence type="ECO:0000259" key="9">
    <source>
        <dbReference type="PROSITE" id="PS50045"/>
    </source>
</evidence>
<dbReference type="Pfam" id="PF18024">
    <property type="entry name" value="HTH_50"/>
    <property type="match status" value="1"/>
</dbReference>
<dbReference type="SUPFAM" id="SSF46689">
    <property type="entry name" value="Homeodomain-like"/>
    <property type="match status" value="1"/>
</dbReference>
<dbReference type="PROSITE" id="PS50045">
    <property type="entry name" value="SIGMA54_INTERACT_4"/>
    <property type="match status" value="1"/>
</dbReference>
<dbReference type="PROSITE" id="PS00675">
    <property type="entry name" value="SIGMA54_INTERACT_1"/>
    <property type="match status" value="1"/>
</dbReference>
<dbReference type="SMART" id="SM00382">
    <property type="entry name" value="AAA"/>
    <property type="match status" value="1"/>
</dbReference>
<dbReference type="InterPro" id="IPR000014">
    <property type="entry name" value="PAS"/>
</dbReference>
<keyword evidence="13" id="KW-1185">Reference proteome</keyword>
<keyword evidence="1" id="KW-0547">Nucleotide-binding</keyword>
<dbReference type="InterPro" id="IPR058031">
    <property type="entry name" value="AAA_lid_NorR"/>
</dbReference>
<evidence type="ECO:0000256" key="8">
    <source>
        <dbReference type="SAM" id="Coils"/>
    </source>
</evidence>
<dbReference type="InterPro" id="IPR000700">
    <property type="entry name" value="PAS-assoc_C"/>
</dbReference>
<keyword evidence="2" id="KW-0058">Aromatic hydrocarbons catabolism</keyword>
<accession>A0A6G1X4Z7</accession>
<dbReference type="Gene3D" id="3.30.450.20">
    <property type="entry name" value="PAS domain"/>
    <property type="match status" value="1"/>
</dbReference>
<feature type="domain" description="PAS" evidence="10">
    <location>
        <begin position="92"/>
        <end position="143"/>
    </location>
</feature>
<dbReference type="PROSITE" id="PS00688">
    <property type="entry name" value="SIGMA54_INTERACT_3"/>
    <property type="match status" value="1"/>
</dbReference>
<keyword evidence="5" id="KW-0238">DNA-binding</keyword>
<protein>
    <recommendedName>
        <fullName evidence="7">HTH-type transcriptional regulatory protein TyrR</fullName>
    </recommendedName>
</protein>
<dbReference type="InterPro" id="IPR035965">
    <property type="entry name" value="PAS-like_dom_sf"/>
</dbReference>
<dbReference type="GO" id="GO:0003677">
    <property type="term" value="F:DNA binding"/>
    <property type="evidence" value="ECO:0007669"/>
    <property type="project" value="UniProtKB-KW"/>
</dbReference>
<dbReference type="PANTHER" id="PTHR32071">
    <property type="entry name" value="TRANSCRIPTIONAL REGULATORY PROTEIN"/>
    <property type="match status" value="1"/>
</dbReference>
<organism evidence="12 13">
    <name type="scientific">Salinibacillus xinjiangensis</name>
    <dbReference type="NCBI Taxonomy" id="1229268"/>
    <lineage>
        <taxon>Bacteria</taxon>
        <taxon>Bacillati</taxon>
        <taxon>Bacillota</taxon>
        <taxon>Bacilli</taxon>
        <taxon>Bacillales</taxon>
        <taxon>Bacillaceae</taxon>
        <taxon>Salinibacillus</taxon>
    </lineage>
</organism>
<evidence type="ECO:0000259" key="10">
    <source>
        <dbReference type="PROSITE" id="PS50112"/>
    </source>
</evidence>
<dbReference type="InterPro" id="IPR030828">
    <property type="entry name" value="HTH_TyrR"/>
</dbReference>
<dbReference type="Proteomes" id="UP000480185">
    <property type="component" value="Unassembled WGS sequence"/>
</dbReference>
<dbReference type="InterPro" id="IPR025662">
    <property type="entry name" value="Sigma_54_int_dom_ATP-bd_1"/>
</dbReference>
<dbReference type="InterPro" id="IPR003593">
    <property type="entry name" value="AAA+_ATPase"/>
</dbReference>
<evidence type="ECO:0000256" key="6">
    <source>
        <dbReference type="ARBA" id="ARBA00023163"/>
    </source>
</evidence>
<dbReference type="InterPro" id="IPR009057">
    <property type="entry name" value="Homeodomain-like_sf"/>
</dbReference>
<dbReference type="SUPFAM" id="SSF52540">
    <property type="entry name" value="P-loop containing nucleoside triphosphate hydrolases"/>
    <property type="match status" value="1"/>
</dbReference>
<dbReference type="AlphaFoldDB" id="A0A6G1X4Z7"/>
<sequence>MIILDQNHVILFYNHLLEESIEAPLSIGGHIKDSFYTWEYNSESNVVTAECGNKIFIFLQHQSNDHNQSILIGTETPELSSLKLENKELKRLNRELDAIIENSYDGIYITDHHGKTLKTNTAIERITGIPKEYYLGKNVDELISRGILKKSVTNEVLKQQKRVSYIQKNFAGNETILTGTPVFNEKGKIEKIVTNIRDLSDLNELQSELSKVNQLNVKYKKEIDRLKNKPDQVNGMITKSEQMKMIYDTADTIADVDATVLILGETGVGKDVLAKYIFKNSSRSKDGDFVKVNCGAIPPDLLESELFGYESGAFTGASRKGKTGLFEVAHNGILFLDEIGELPLGLQVKLLRVLQEGEIQRIGGTKPKKVNVRIIAATNKRLKEMVQKGEFREDLYYRLHVIPIHIPPLRKRRDDILPLMDLFITEFNHKYQLEKELDFDVKEFFLSYDWPGNIRELANLIERMVVTTRSDVITMENLPSEYQSTQESSLNSIVPLKEAVEIAEKSVLSLALQEYDNTYDIAKALGTSQPTVVRKLRKYNLKLK</sequence>
<feature type="domain" description="PAC" evidence="11">
    <location>
        <begin position="159"/>
        <end position="211"/>
    </location>
</feature>
<dbReference type="CDD" id="cd00009">
    <property type="entry name" value="AAA"/>
    <property type="match status" value="1"/>
</dbReference>
<dbReference type="Pfam" id="PF00989">
    <property type="entry name" value="PAS"/>
    <property type="match status" value="1"/>
</dbReference>
<dbReference type="PANTHER" id="PTHR32071:SF57">
    <property type="entry name" value="C4-DICARBOXYLATE TRANSPORT TRANSCRIPTIONAL REGULATORY PROTEIN DCTD"/>
    <property type="match status" value="1"/>
</dbReference>
<keyword evidence="8" id="KW-0175">Coiled coil</keyword>
<dbReference type="InterPro" id="IPR027417">
    <property type="entry name" value="P-loop_NTPase"/>
</dbReference>
<dbReference type="Pfam" id="PF25601">
    <property type="entry name" value="AAA_lid_14"/>
    <property type="match status" value="1"/>
</dbReference>
<dbReference type="NCBIfam" id="TIGR00229">
    <property type="entry name" value="sensory_box"/>
    <property type="match status" value="1"/>
</dbReference>
<keyword evidence="6" id="KW-0804">Transcription</keyword>
<dbReference type="InterPro" id="IPR002078">
    <property type="entry name" value="Sigma_54_int"/>
</dbReference>
<evidence type="ECO:0000256" key="5">
    <source>
        <dbReference type="ARBA" id="ARBA00023125"/>
    </source>
</evidence>
<evidence type="ECO:0000256" key="4">
    <source>
        <dbReference type="ARBA" id="ARBA00023015"/>
    </source>
</evidence>
<dbReference type="InterPro" id="IPR013767">
    <property type="entry name" value="PAS_fold"/>
</dbReference>
<dbReference type="FunFam" id="3.40.50.300:FF:000006">
    <property type="entry name" value="DNA-binding transcriptional regulator NtrC"/>
    <property type="match status" value="1"/>
</dbReference>
<dbReference type="Pfam" id="PF00158">
    <property type="entry name" value="Sigma54_activat"/>
    <property type="match status" value="1"/>
</dbReference>
<dbReference type="Gene3D" id="3.40.50.300">
    <property type="entry name" value="P-loop containing nucleotide triphosphate hydrolases"/>
    <property type="match status" value="1"/>
</dbReference>
<dbReference type="CDD" id="cd00130">
    <property type="entry name" value="PAS"/>
    <property type="match status" value="1"/>
</dbReference>
<dbReference type="InterPro" id="IPR025944">
    <property type="entry name" value="Sigma_54_int_dom_CS"/>
</dbReference>
<evidence type="ECO:0000313" key="13">
    <source>
        <dbReference type="Proteomes" id="UP000480185"/>
    </source>
</evidence>
<name>A0A6G1X4Z7_9BACI</name>
<reference evidence="12 13" key="1">
    <citation type="submission" date="2019-11" db="EMBL/GenBank/DDBJ databases">
        <authorList>
            <person name="Li J."/>
        </authorList>
    </citation>
    <scope>NUCLEOTIDE SEQUENCE [LARGE SCALE GENOMIC DNA]</scope>
    <source>
        <strain evidence="12 13">J4</strain>
    </source>
</reference>
<dbReference type="InterPro" id="IPR025943">
    <property type="entry name" value="Sigma_54_int_dom_ATP-bd_2"/>
</dbReference>
<feature type="domain" description="Sigma-54 factor interaction" evidence="9">
    <location>
        <begin position="236"/>
        <end position="466"/>
    </location>
</feature>
<evidence type="ECO:0000256" key="3">
    <source>
        <dbReference type="ARBA" id="ARBA00022840"/>
    </source>
</evidence>
<evidence type="ECO:0000256" key="2">
    <source>
        <dbReference type="ARBA" id="ARBA00022797"/>
    </source>
</evidence>
<dbReference type="PROSITE" id="PS00676">
    <property type="entry name" value="SIGMA54_INTERACT_2"/>
    <property type="match status" value="1"/>
</dbReference>
<gene>
    <name evidence="12" type="ORF">GH754_06335</name>
</gene>
<keyword evidence="3" id="KW-0067">ATP-binding</keyword>
<evidence type="ECO:0000259" key="11">
    <source>
        <dbReference type="PROSITE" id="PS50113"/>
    </source>
</evidence>
<dbReference type="SUPFAM" id="SSF55785">
    <property type="entry name" value="PYP-like sensor domain (PAS domain)"/>
    <property type="match status" value="1"/>
</dbReference>